<dbReference type="EMBL" id="BAVZ01000011">
    <property type="protein sequence ID" value="GAF09368.1"/>
    <property type="molecule type" value="Genomic_DNA"/>
</dbReference>
<evidence type="ECO:0000313" key="4">
    <source>
        <dbReference type="EMBL" id="GAF09368.1"/>
    </source>
</evidence>
<dbReference type="PANTHER" id="PTHR22550">
    <property type="entry name" value="SPORE GERMINATION PROTEIN"/>
    <property type="match status" value="1"/>
</dbReference>
<keyword evidence="3" id="KW-1133">Transmembrane helix</keyword>
<dbReference type="Pfam" id="PF03323">
    <property type="entry name" value="GerA"/>
    <property type="match status" value="1"/>
</dbReference>
<dbReference type="eggNOG" id="COG0697">
    <property type="taxonomic scope" value="Bacteria"/>
</dbReference>
<feature type="transmembrane region" description="Helical" evidence="3">
    <location>
        <begin position="381"/>
        <end position="403"/>
    </location>
</feature>
<dbReference type="InterPro" id="IPR050768">
    <property type="entry name" value="UPF0353/GerABKA_families"/>
</dbReference>
<sequence length="485" mass="54282">MATNTNVTLMEQIKKMLVSSEDVTYQSFIIHGHSCVLVYIESIINVPIMQERIAYVLVKESFSEQIEEDWISKLNNGTLIPLPSIQTQSYEEAISQLVQGKVLLCLNEVNNVYMFDLMKYEKRAVTESQNELVVIGPQEAFIEDINTNLSLLRHKIKHPDLKTIRYEVGKYTKTIIYVVYIEGLCKPEVVEDLDQEIREISIDGNLGISYTAEQMKKGNRTPFPQFQYTERPDSVAASLLEGRVGILQDGTPSALLVPVTLFSLMQSSEDYYQSYLSASWIRIVRMFFAIISMLLPSLYVAITTFQSEIIPTDLLLTIASARENIPFSALTEAMIMEITFEGLREAGTRIPKPVGQTISIIGAIVIGQAAVQAGIVSAPMVIVVSITGIASYIIPHFELGLALRLLRFPLLIIGGTTGLIGVFITAFIVFGHLVNLKSFGTPYMQPLAPLVFKEWKDVFVRVPSPSMKSRSTAYTSRNTRRQKSK</sequence>
<dbReference type="RefSeq" id="WP_036650781.1">
    <property type="nucleotide sequence ID" value="NZ_BAVZ01000011.1"/>
</dbReference>
<gene>
    <name evidence="4" type="ORF">JCM16418_3507</name>
</gene>
<evidence type="ECO:0000256" key="1">
    <source>
        <dbReference type="ARBA" id="ARBA00005278"/>
    </source>
</evidence>
<evidence type="ECO:0000256" key="3">
    <source>
        <dbReference type="SAM" id="Phobius"/>
    </source>
</evidence>
<feature type="transmembrane region" description="Helical" evidence="3">
    <location>
        <begin position="410"/>
        <end position="434"/>
    </location>
</feature>
<accession>W7YP31</accession>
<evidence type="ECO:0000256" key="2">
    <source>
        <dbReference type="ARBA" id="ARBA00023136"/>
    </source>
</evidence>
<dbReference type="STRING" id="1236976.JCM16418_3507"/>
<evidence type="ECO:0000313" key="5">
    <source>
        <dbReference type="Proteomes" id="UP000019364"/>
    </source>
</evidence>
<keyword evidence="5" id="KW-1185">Reference proteome</keyword>
<keyword evidence="3" id="KW-0812">Transmembrane</keyword>
<dbReference type="AlphaFoldDB" id="W7YP31"/>
<reference evidence="4 5" key="1">
    <citation type="journal article" date="2014" name="Genome Announc.">
        <title>Draft Genome Sequence of Paenibacillus pini JCM 16418T, Isolated from the Rhizosphere of Pine Tree.</title>
        <authorList>
            <person name="Yuki M."/>
            <person name="Oshima K."/>
            <person name="Suda W."/>
            <person name="Oshida Y."/>
            <person name="Kitamura K."/>
            <person name="Iida Y."/>
            <person name="Hattori M."/>
            <person name="Ohkuma M."/>
        </authorList>
    </citation>
    <scope>NUCLEOTIDE SEQUENCE [LARGE SCALE GENOMIC DNA]</scope>
    <source>
        <strain evidence="4 5">JCM 16418</strain>
    </source>
</reference>
<dbReference type="PIRSF" id="PIRSF005690">
    <property type="entry name" value="GerBA"/>
    <property type="match status" value="1"/>
</dbReference>
<name>W7YP31_9BACL</name>
<dbReference type="GO" id="GO:0016020">
    <property type="term" value="C:membrane"/>
    <property type="evidence" value="ECO:0007669"/>
    <property type="project" value="InterPro"/>
</dbReference>
<organism evidence="4 5">
    <name type="scientific">Paenibacillus pini JCM 16418</name>
    <dbReference type="NCBI Taxonomy" id="1236976"/>
    <lineage>
        <taxon>Bacteria</taxon>
        <taxon>Bacillati</taxon>
        <taxon>Bacillota</taxon>
        <taxon>Bacilli</taxon>
        <taxon>Bacillales</taxon>
        <taxon>Paenibacillaceae</taxon>
        <taxon>Paenibacillus</taxon>
    </lineage>
</organism>
<dbReference type="GO" id="GO:0009847">
    <property type="term" value="P:spore germination"/>
    <property type="evidence" value="ECO:0007669"/>
    <property type="project" value="InterPro"/>
</dbReference>
<comment type="similarity">
    <text evidence="1">Belongs to the GerABKA family.</text>
</comment>
<dbReference type="Proteomes" id="UP000019364">
    <property type="component" value="Unassembled WGS sequence"/>
</dbReference>
<dbReference type="InterPro" id="IPR004995">
    <property type="entry name" value="Spore_Ger"/>
</dbReference>
<proteinExistence type="inferred from homology"/>
<keyword evidence="2 3" id="KW-0472">Membrane</keyword>
<protein>
    <submittedName>
        <fullName evidence="4">Spore germination protein GerKA</fullName>
    </submittedName>
</protein>
<comment type="caution">
    <text evidence="4">The sequence shown here is derived from an EMBL/GenBank/DDBJ whole genome shotgun (WGS) entry which is preliminary data.</text>
</comment>
<feature type="transmembrane region" description="Helical" evidence="3">
    <location>
        <begin position="283"/>
        <end position="305"/>
    </location>
</feature>
<dbReference type="OrthoDB" id="1726708at2"/>
<dbReference type="PANTHER" id="PTHR22550:SF5">
    <property type="entry name" value="LEUCINE ZIPPER PROTEIN 4"/>
    <property type="match status" value="1"/>
</dbReference>